<dbReference type="SUPFAM" id="SSF46785">
    <property type="entry name" value="Winged helix' DNA-binding domain"/>
    <property type="match status" value="1"/>
</dbReference>
<evidence type="ECO:0000313" key="5">
    <source>
        <dbReference type="EMBL" id="QDZ01943.1"/>
    </source>
</evidence>
<gene>
    <name evidence="5" type="ORF">FQ775_17025</name>
</gene>
<dbReference type="PANTHER" id="PTHR33154:SF33">
    <property type="entry name" value="TRANSCRIPTIONAL REPRESSOR SDPR"/>
    <property type="match status" value="1"/>
</dbReference>
<dbReference type="CDD" id="cd00090">
    <property type="entry name" value="HTH_ARSR"/>
    <property type="match status" value="1"/>
</dbReference>
<dbReference type="InterPro" id="IPR036390">
    <property type="entry name" value="WH_DNA-bd_sf"/>
</dbReference>
<evidence type="ECO:0000256" key="3">
    <source>
        <dbReference type="ARBA" id="ARBA00023163"/>
    </source>
</evidence>
<dbReference type="PANTHER" id="PTHR33154">
    <property type="entry name" value="TRANSCRIPTIONAL REGULATOR, ARSR FAMILY"/>
    <property type="match status" value="1"/>
</dbReference>
<dbReference type="PRINTS" id="PR00778">
    <property type="entry name" value="HTHARSR"/>
</dbReference>
<dbReference type="KEGG" id="niy:FQ775_17025"/>
<organism evidence="5 6">
    <name type="scientific">Nitratireductor mangrovi</name>
    <dbReference type="NCBI Taxonomy" id="2599600"/>
    <lineage>
        <taxon>Bacteria</taxon>
        <taxon>Pseudomonadati</taxon>
        <taxon>Pseudomonadota</taxon>
        <taxon>Alphaproteobacteria</taxon>
        <taxon>Hyphomicrobiales</taxon>
        <taxon>Phyllobacteriaceae</taxon>
        <taxon>Nitratireductor</taxon>
    </lineage>
</organism>
<dbReference type="Proteomes" id="UP000321389">
    <property type="component" value="Chromosome"/>
</dbReference>
<dbReference type="NCBIfam" id="NF033788">
    <property type="entry name" value="HTH_metalloreg"/>
    <property type="match status" value="1"/>
</dbReference>
<dbReference type="GO" id="GO:0003677">
    <property type="term" value="F:DNA binding"/>
    <property type="evidence" value="ECO:0007669"/>
    <property type="project" value="UniProtKB-KW"/>
</dbReference>
<evidence type="ECO:0000259" key="4">
    <source>
        <dbReference type="PROSITE" id="PS50987"/>
    </source>
</evidence>
<keyword evidence="1" id="KW-0805">Transcription regulation</keyword>
<dbReference type="PROSITE" id="PS50987">
    <property type="entry name" value="HTH_ARSR_2"/>
    <property type="match status" value="1"/>
</dbReference>
<dbReference type="InterPro" id="IPR051081">
    <property type="entry name" value="HTH_MetalResp_TranReg"/>
</dbReference>
<dbReference type="FunFam" id="1.10.10.10:FF:000496">
    <property type="entry name" value="ArsR family transcriptional regulator"/>
    <property type="match status" value="1"/>
</dbReference>
<name>A0A5B8L265_9HYPH</name>
<protein>
    <submittedName>
        <fullName evidence="5">Winged helix-turn-helix transcriptional regulator</fullName>
    </submittedName>
</protein>
<dbReference type="Gene3D" id="1.10.10.10">
    <property type="entry name" value="Winged helix-like DNA-binding domain superfamily/Winged helix DNA-binding domain"/>
    <property type="match status" value="1"/>
</dbReference>
<dbReference type="InterPro" id="IPR036388">
    <property type="entry name" value="WH-like_DNA-bd_sf"/>
</dbReference>
<evidence type="ECO:0000313" key="6">
    <source>
        <dbReference type="Proteomes" id="UP000321389"/>
    </source>
</evidence>
<keyword evidence="6" id="KW-1185">Reference proteome</keyword>
<keyword evidence="2" id="KW-0238">DNA-binding</keyword>
<evidence type="ECO:0000256" key="1">
    <source>
        <dbReference type="ARBA" id="ARBA00023015"/>
    </source>
</evidence>
<evidence type="ECO:0000256" key="2">
    <source>
        <dbReference type="ARBA" id="ARBA00023125"/>
    </source>
</evidence>
<dbReference type="InterPro" id="IPR011991">
    <property type="entry name" value="ArsR-like_HTH"/>
</dbReference>
<reference evidence="5" key="1">
    <citation type="submission" date="2020-04" db="EMBL/GenBank/DDBJ databases">
        <title>Nitratireductor sp. nov. isolated from mangrove soil.</title>
        <authorList>
            <person name="Ye Y."/>
        </authorList>
    </citation>
    <scope>NUCLEOTIDE SEQUENCE</scope>
    <source>
        <strain evidence="5">SY7</strain>
    </source>
</reference>
<proteinExistence type="predicted"/>
<dbReference type="SMART" id="SM00418">
    <property type="entry name" value="HTH_ARSR"/>
    <property type="match status" value="1"/>
</dbReference>
<sequence length="104" mass="12095">MNETEIFRALADPTRRAVFERLAQGEMNATELRQGIAISQPAISQHLAVLRKAGLVRERKVGRHVNYSAEPDGILPLFDWIERYRAFWPQRLDRLKALLKEMDH</sequence>
<dbReference type="GO" id="GO:0003700">
    <property type="term" value="F:DNA-binding transcription factor activity"/>
    <property type="evidence" value="ECO:0007669"/>
    <property type="project" value="InterPro"/>
</dbReference>
<dbReference type="AlphaFoldDB" id="A0A5B8L265"/>
<dbReference type="InterPro" id="IPR001845">
    <property type="entry name" value="HTH_ArsR_DNA-bd_dom"/>
</dbReference>
<dbReference type="OrthoDB" id="9790747at2"/>
<keyword evidence="3" id="KW-0804">Transcription</keyword>
<feature type="domain" description="HTH arsR-type" evidence="4">
    <location>
        <begin position="1"/>
        <end position="89"/>
    </location>
</feature>
<dbReference type="Pfam" id="PF12840">
    <property type="entry name" value="HTH_20"/>
    <property type="match status" value="1"/>
</dbReference>
<accession>A0A5B8L265</accession>
<dbReference type="EMBL" id="CP042301">
    <property type="protein sequence ID" value="QDZ01943.1"/>
    <property type="molecule type" value="Genomic_DNA"/>
</dbReference>
<dbReference type="RefSeq" id="WP_146300584.1">
    <property type="nucleotide sequence ID" value="NZ_CP042301.2"/>
</dbReference>